<sequence>MEGLRINELLANGYFKTKAARSRSPGPDDGSRTSPSSPQASLLSPNPGSAYRAQSRDGSRGAGSRGDRDRDRERSCSRTPRPLHRGPPPPRPTVEDECVSLAREERGSVRWPDYGVPARGTVDQTPVILEADVEREERDRLQNVECSNERGETEGGTGTASRKRDENANPERRFVFVPQTEGSGSEAEESRRRMARDARDGIPEEPSKSDIRREASRGEYAHGPQARSESKREEPSKYDSGKYFPQPVRPETNHPRHEYRRDEPGRETARHEPRKEERRETDRQESRKEDRTEEPRRSDQRPEKSPRQSSFKREEPTREDSTRREVETDQPRPPLEKRRSRQELPTLETKVPREIPPKFRRSASALAISPSQQEAPKAASTPRTPSDYFLSPEAIRPTKDDFSQSTPRQQVFDLLWGKNGNPTEKRNSGSYAGSLPGTPNLDMRNSGNFERSTRPQQLQEETGSRRERRHSPERGSNRSSRSSTQRKSYYSSSEDDMAGSDAERHRRSHLGPGREEQHLRSPSKSNRSSMDRRGSRRSSPLPSPRYSPSQVPRGDHVERAEIYPQYGRTKPRERSISPHSEETPRADRLNPMEAARPKSRQSTVAPVAKDPAAAHGASLPILIPSRIDMHSPGETRRSPATPQFQESPRPGPWQPPSFQPPSDLERPTGSYRRYSQDIETGSVAPLPTCPRTQFTRGRNDWLTLPECPGFDICPSCFNSITASTGFRYLFIPAPRRSPDVEVLCDFGSSPWYRIAWLLTIKERRRDLNLFYGLARNSTKYPPCLGKHGAVRQWYSVIDHKTGAPVRGFDVCYSCVKSVETLLPAIRGVFVCTDTTPSTRVCDLRFDSKRFVQYFDALENCADRVSDYHDPPDTRDLVSLARRLALFEECQRERDLVDRRWHVITHLPEFTVCEECFDEVVWPELEEGKAIPLMFNKTLQRVPKASCQLYSAKMRGIFRLAVDSGDYQMLASKARERKSLERAWKRDAENMRRGVGGAGVERELRRLEEEWRSEFRSSTYHLPTTSYLLQITHTLDLEISTLSVSDTDTDTDTTPLFSSPYQFLCIPPRLHPEDTISKHNTTQHHTAQHTPYYTQHQQPNLPRPTPFPSLLSLPPPSPHPDLISTMALTNTNMNTQTYTPQLETIWARLSSSAAAARHPCGSRAEFDIICGAFLQAESGVGGGTQEVRRYRAEWNIWAYYFGVEEPFPGIDPALQEQEKEQEHHDDPLARYSHSSNSQSQQPYSSSQSQDRRYSHEYRPEFREEYEDGECEDDEAQGRSDSRDDKGAYRYSEGRDRSDGRQDDHKQHTSEARDDARDFANDKDQNTAAPGDRSAIIHAGGDQQQKSDAARGRSDIRDSNNNDGYQKEGYLARIIRQRAERRNQKFIAKQPPLGERRRNAEGNENRDERSLSPRMDDRARYAREDRREEHGRDDQRTKADAHTDAATVDGATVVREKEDRGPGPTQGTAGEDLINAARRLQIDFPGRAVAERNSRNRAGLKKRQAMEERARKRLRGQDLEERDAGPYQGGRWEDRGRADGNRRYVERGAEGFERGERRLVTDRYGAGDVEARDEEGRARGRGGRVWGGGDVGAGLRGVDRGPDGGRGERHRGMDMSEGKWFGGGEVEDVYQYRGRDGGGGGPRRRL</sequence>
<feature type="compositionally biased region" description="Gly residues" evidence="1">
    <location>
        <begin position="1581"/>
        <end position="1593"/>
    </location>
</feature>
<dbReference type="InParanoid" id="K1WTG7"/>
<feature type="compositionally biased region" description="Basic and acidic residues" evidence="1">
    <location>
        <begin position="627"/>
        <end position="637"/>
    </location>
</feature>
<feature type="compositionally biased region" description="Basic and acidic residues" evidence="1">
    <location>
        <begin position="1215"/>
        <end position="1227"/>
    </location>
</feature>
<name>K1WTG7_MARBU</name>
<feature type="compositionally biased region" description="Basic and acidic residues" evidence="1">
    <location>
        <begin position="1502"/>
        <end position="1522"/>
    </location>
</feature>
<dbReference type="Proteomes" id="UP000006753">
    <property type="component" value="Unassembled WGS sequence"/>
</dbReference>
<feature type="compositionally biased region" description="Low complexity" evidence="1">
    <location>
        <begin position="1229"/>
        <end position="1247"/>
    </location>
</feature>
<dbReference type="EMBL" id="JH921439">
    <property type="protein sequence ID" value="EKD16361.1"/>
    <property type="molecule type" value="Genomic_DNA"/>
</dbReference>
<evidence type="ECO:0000256" key="1">
    <source>
        <dbReference type="SAM" id="MobiDB-lite"/>
    </source>
</evidence>
<feature type="compositionally biased region" description="Basic and acidic residues" evidence="1">
    <location>
        <begin position="228"/>
        <end position="240"/>
    </location>
</feature>
<feature type="compositionally biased region" description="Basic and acidic residues" evidence="1">
    <location>
        <begin position="251"/>
        <end position="337"/>
    </location>
</feature>
<dbReference type="OrthoDB" id="10259785at2759"/>
<feature type="region of interest" description="Disordered" evidence="1">
    <location>
        <begin position="1215"/>
        <end position="1367"/>
    </location>
</feature>
<feature type="region of interest" description="Disordered" evidence="1">
    <location>
        <begin position="1568"/>
        <end position="1618"/>
    </location>
</feature>
<feature type="compositionally biased region" description="Acidic residues" evidence="1">
    <location>
        <begin position="1262"/>
        <end position="1273"/>
    </location>
</feature>
<feature type="compositionally biased region" description="Polar residues" evidence="1">
    <location>
        <begin position="443"/>
        <end position="461"/>
    </location>
</feature>
<feature type="compositionally biased region" description="Basic and acidic residues" evidence="1">
    <location>
        <begin position="1248"/>
        <end position="1261"/>
    </location>
</feature>
<feature type="compositionally biased region" description="Pro residues" evidence="1">
    <location>
        <begin position="649"/>
        <end position="659"/>
    </location>
</feature>
<evidence type="ECO:0000313" key="3">
    <source>
        <dbReference type="Proteomes" id="UP000006753"/>
    </source>
</evidence>
<dbReference type="KEGG" id="mbe:MBM_05655"/>
<feature type="compositionally biased region" description="Basic and acidic residues" evidence="1">
    <location>
        <begin position="1595"/>
        <end position="1615"/>
    </location>
</feature>
<feature type="compositionally biased region" description="Basic and acidic residues" evidence="1">
    <location>
        <begin position="54"/>
        <end position="76"/>
    </location>
</feature>
<dbReference type="eggNOG" id="KOG4475">
    <property type="taxonomic scope" value="Eukaryota"/>
</dbReference>
<feature type="compositionally biased region" description="Basic and acidic residues" evidence="1">
    <location>
        <begin position="1529"/>
        <end position="1549"/>
    </location>
</feature>
<feature type="compositionally biased region" description="Pro residues" evidence="1">
    <location>
        <begin position="1100"/>
        <end position="1109"/>
    </location>
</feature>
<feature type="compositionally biased region" description="Basic and acidic residues" evidence="1">
    <location>
        <begin position="1346"/>
        <end position="1358"/>
    </location>
</feature>
<feature type="region of interest" description="Disordered" evidence="1">
    <location>
        <begin position="1079"/>
        <end position="1109"/>
    </location>
</feature>
<evidence type="ECO:0008006" key="4">
    <source>
        <dbReference type="Google" id="ProtNLM"/>
    </source>
</evidence>
<feature type="compositionally biased region" description="Low complexity" evidence="1">
    <location>
        <begin position="1079"/>
        <end position="1098"/>
    </location>
</feature>
<feature type="region of interest" description="Disordered" evidence="1">
    <location>
        <begin position="1380"/>
        <end position="1469"/>
    </location>
</feature>
<feature type="compositionally biased region" description="Low complexity" evidence="1">
    <location>
        <begin position="477"/>
        <end position="492"/>
    </location>
</feature>
<feature type="compositionally biased region" description="Basic and acidic residues" evidence="1">
    <location>
        <begin position="1274"/>
        <end position="1323"/>
    </location>
</feature>
<feature type="compositionally biased region" description="Low complexity" evidence="1">
    <location>
        <begin position="537"/>
        <end position="549"/>
    </location>
</feature>
<keyword evidence="3" id="KW-1185">Reference proteome</keyword>
<feature type="region of interest" description="Disordered" evidence="1">
    <location>
        <begin position="13"/>
        <end position="669"/>
    </location>
</feature>
<feature type="compositionally biased region" description="Basic and acidic residues" evidence="1">
    <location>
        <begin position="462"/>
        <end position="476"/>
    </location>
</feature>
<evidence type="ECO:0000313" key="2">
    <source>
        <dbReference type="EMBL" id="EKD16361.1"/>
    </source>
</evidence>
<feature type="compositionally biased region" description="Basic and acidic residues" evidence="1">
    <location>
        <begin position="1392"/>
        <end position="1441"/>
    </location>
</feature>
<reference evidence="2 3" key="1">
    <citation type="journal article" date="2012" name="BMC Genomics">
        <title>Sequencing the genome of Marssonina brunnea reveals fungus-poplar co-evolution.</title>
        <authorList>
            <person name="Zhu S."/>
            <person name="Cao Y.-Z."/>
            <person name="Jiang C."/>
            <person name="Tan B.-Y."/>
            <person name="Wang Z."/>
            <person name="Feng S."/>
            <person name="Zhang L."/>
            <person name="Su X.-H."/>
            <person name="Brejova B."/>
            <person name="Vinar T."/>
            <person name="Xu M."/>
            <person name="Wang M.-X."/>
            <person name="Zhang S.-G."/>
            <person name="Huang M.-R."/>
            <person name="Wu R."/>
            <person name="Zhou Y."/>
        </authorList>
    </citation>
    <scope>NUCLEOTIDE SEQUENCE [LARGE SCALE GENOMIC DNA]</scope>
    <source>
        <strain evidence="2 3">MB_m1</strain>
    </source>
</reference>
<feature type="compositionally biased region" description="Basic and acidic residues" evidence="1">
    <location>
        <begin position="135"/>
        <end position="153"/>
    </location>
</feature>
<feature type="compositionally biased region" description="Basic and acidic residues" evidence="1">
    <location>
        <begin position="570"/>
        <end position="590"/>
    </location>
</feature>
<organism evidence="2 3">
    <name type="scientific">Marssonina brunnea f. sp. multigermtubi (strain MB_m1)</name>
    <name type="common">Marssonina leaf spot fungus</name>
    <dbReference type="NCBI Taxonomy" id="1072389"/>
    <lineage>
        <taxon>Eukaryota</taxon>
        <taxon>Fungi</taxon>
        <taxon>Dikarya</taxon>
        <taxon>Ascomycota</taxon>
        <taxon>Pezizomycotina</taxon>
        <taxon>Leotiomycetes</taxon>
        <taxon>Helotiales</taxon>
        <taxon>Drepanopezizaceae</taxon>
        <taxon>Drepanopeziza</taxon>
    </lineage>
</organism>
<dbReference type="HOGENOM" id="CLU_242702_0_0_1"/>
<protein>
    <recommendedName>
        <fullName evidence="4">Ser arg-related nuclear matrix protein</fullName>
    </recommendedName>
</protein>
<proteinExistence type="predicted"/>
<gene>
    <name evidence="2" type="ORF">MBM_05655</name>
</gene>
<accession>K1WTG7</accession>
<feature type="compositionally biased region" description="Basic and acidic residues" evidence="1">
    <location>
        <begin position="188"/>
        <end position="220"/>
    </location>
</feature>
<dbReference type="STRING" id="1072389.K1WTG7"/>
<dbReference type="GeneID" id="18761590"/>
<feature type="compositionally biased region" description="Low complexity" evidence="1">
    <location>
        <begin position="34"/>
        <end position="47"/>
    </location>
</feature>
<feature type="compositionally biased region" description="Basic and acidic residues" evidence="1">
    <location>
        <begin position="162"/>
        <end position="174"/>
    </location>
</feature>
<feature type="region of interest" description="Disordered" evidence="1">
    <location>
        <begin position="1489"/>
        <end position="1549"/>
    </location>
</feature>